<feature type="region of interest" description="Disordered" evidence="1">
    <location>
        <begin position="13"/>
        <end position="34"/>
    </location>
</feature>
<sequence length="62" mass="7102">MKKEVLEAILGDGENMPELGRSKTTFTPSRPNRRFLISPSQLYGEDRRIRAEIARSPRERSG</sequence>
<dbReference type="RefSeq" id="WP_171582022.1">
    <property type="nucleotide sequence ID" value="NZ_JAAVLX010000008.1"/>
</dbReference>
<protein>
    <submittedName>
        <fullName evidence="2">Uncharacterized protein</fullName>
    </submittedName>
</protein>
<dbReference type="Proteomes" id="UP000544122">
    <property type="component" value="Unassembled WGS sequence"/>
</dbReference>
<gene>
    <name evidence="2" type="ORF">HCN58_24965</name>
</gene>
<keyword evidence="3" id="KW-1185">Reference proteome</keyword>
<dbReference type="AlphaFoldDB" id="A0A7Y4GWR5"/>
<name>A0A7Y4GWR5_9BRAD</name>
<evidence type="ECO:0000313" key="3">
    <source>
        <dbReference type="Proteomes" id="UP000544122"/>
    </source>
</evidence>
<evidence type="ECO:0000256" key="1">
    <source>
        <dbReference type="SAM" id="MobiDB-lite"/>
    </source>
</evidence>
<dbReference type="EMBL" id="JAAVLX010000008">
    <property type="protein sequence ID" value="NOJ42792.1"/>
    <property type="molecule type" value="Genomic_DNA"/>
</dbReference>
<accession>A0A7Y4GWR5</accession>
<evidence type="ECO:0000313" key="2">
    <source>
        <dbReference type="EMBL" id="NOJ42792.1"/>
    </source>
</evidence>
<proteinExistence type="predicted"/>
<organism evidence="2 3">
    <name type="scientific">Bradyrhizobium australiense</name>
    <dbReference type="NCBI Taxonomy" id="2721161"/>
    <lineage>
        <taxon>Bacteria</taxon>
        <taxon>Pseudomonadati</taxon>
        <taxon>Pseudomonadota</taxon>
        <taxon>Alphaproteobacteria</taxon>
        <taxon>Hyphomicrobiales</taxon>
        <taxon>Nitrobacteraceae</taxon>
        <taxon>Bradyrhizobium</taxon>
    </lineage>
</organism>
<comment type="caution">
    <text evidence="2">The sequence shown here is derived from an EMBL/GenBank/DDBJ whole genome shotgun (WGS) entry which is preliminary data.</text>
</comment>
<reference evidence="2 3" key="1">
    <citation type="submission" date="2020-03" db="EMBL/GenBank/DDBJ databases">
        <title>Bradyrhizobium diversity isolated from nodules of Indigofera sp.</title>
        <authorList>
            <person name="Klepa M."/>
            <person name="Helene L."/>
            <person name="Hungria M."/>
        </authorList>
    </citation>
    <scope>NUCLEOTIDE SEQUENCE [LARGE SCALE GENOMIC DNA]</scope>
    <source>
        <strain evidence="2 3">WSM 1791</strain>
    </source>
</reference>